<name>A0A3M7R3I6_BRAPC</name>
<dbReference type="GO" id="GO:0141100">
    <property type="term" value="F:tRNA (guanine(18)-2'-O)-methyltransferase activity"/>
    <property type="evidence" value="ECO:0007669"/>
    <property type="project" value="UniProtKB-EC"/>
</dbReference>
<comment type="similarity">
    <text evidence="1">Belongs to the class IV-like SAM-binding methyltransferase superfamily. RNA methyltransferase TrmH family.</text>
</comment>
<evidence type="ECO:0000256" key="7">
    <source>
        <dbReference type="ARBA" id="ARBA00093266"/>
    </source>
</evidence>
<dbReference type="STRING" id="10195.A0A3M7R3I6"/>
<dbReference type="InterPro" id="IPR045330">
    <property type="entry name" value="TRM3/TARBP1"/>
</dbReference>
<keyword evidence="14" id="KW-1185">Reference proteome</keyword>
<dbReference type="GO" id="GO:0030488">
    <property type="term" value="P:tRNA methylation"/>
    <property type="evidence" value="ECO:0007669"/>
    <property type="project" value="InterPro"/>
</dbReference>
<organism evidence="13 14">
    <name type="scientific">Brachionus plicatilis</name>
    <name type="common">Marine rotifer</name>
    <name type="synonym">Brachionus muelleri</name>
    <dbReference type="NCBI Taxonomy" id="10195"/>
    <lineage>
        <taxon>Eukaryota</taxon>
        <taxon>Metazoa</taxon>
        <taxon>Spiralia</taxon>
        <taxon>Gnathifera</taxon>
        <taxon>Rotifera</taxon>
        <taxon>Eurotatoria</taxon>
        <taxon>Monogononta</taxon>
        <taxon>Pseudotrocha</taxon>
        <taxon>Ploima</taxon>
        <taxon>Brachionidae</taxon>
        <taxon>Brachionus</taxon>
    </lineage>
</organism>
<evidence type="ECO:0000256" key="2">
    <source>
        <dbReference type="ARBA" id="ARBA00022603"/>
    </source>
</evidence>
<dbReference type="SUPFAM" id="SSF75217">
    <property type="entry name" value="alpha/beta knot"/>
    <property type="match status" value="1"/>
</dbReference>
<evidence type="ECO:0000256" key="11">
    <source>
        <dbReference type="ARBA" id="ARBA00093656"/>
    </source>
</evidence>
<evidence type="ECO:0000256" key="8">
    <source>
        <dbReference type="ARBA" id="ARBA00093361"/>
    </source>
</evidence>
<evidence type="ECO:0000313" key="14">
    <source>
        <dbReference type="Proteomes" id="UP000276133"/>
    </source>
</evidence>
<gene>
    <name evidence="13" type="ORF">BpHYR1_028308</name>
</gene>
<evidence type="ECO:0000256" key="3">
    <source>
        <dbReference type="ARBA" id="ARBA00022679"/>
    </source>
</evidence>
<accession>A0A3M7R3I6</accession>
<keyword evidence="2 13" id="KW-0489">Methyltransferase</keyword>
<dbReference type="PANTHER" id="PTHR12029">
    <property type="entry name" value="RNA METHYLTRANSFERASE"/>
    <property type="match status" value="1"/>
</dbReference>
<comment type="function">
    <text evidence="8">S-adenosyl-L-methionine-dependent 2'-O-ribose methyltransferase that catalyzes the formation of 2'-O-methylguanosine at position 18 (Gm18) in a subset of tRNA. Selectively mediates Gm18 methylation of tRNAGln-TTG/CTG and tRNASer-TGA/GCT. Gm18 modification can enhance the stability of modified tRNAs.</text>
</comment>
<dbReference type="Gene3D" id="3.40.1280.10">
    <property type="match status" value="1"/>
</dbReference>
<keyword evidence="6" id="KW-0007">Acetylation</keyword>
<dbReference type="GO" id="GO:0003723">
    <property type="term" value="F:RNA binding"/>
    <property type="evidence" value="ECO:0007669"/>
    <property type="project" value="UniProtKB-KW"/>
</dbReference>
<comment type="caution">
    <text evidence="13">The sequence shown here is derived from an EMBL/GenBank/DDBJ whole genome shotgun (WGS) entry which is preliminary data.</text>
</comment>
<dbReference type="FunFam" id="3.40.1280.10:FF:000010">
    <property type="entry name" value="probable methyltransferase TARBP1"/>
    <property type="match status" value="1"/>
</dbReference>
<sequence length="721" mass="83369">MLSTYLDNIVNDKEILSIEILLNKFLNFADITPAGFLTSLVRCARGFKYLINKNQETRCYREKFVDLLKVLYSQIWEIAEDVKNFYDSLGEFLEILLAPELLDFDEDNLFKELIVKICQDIISRGNEKTGVGKLLARYFFEFLSKLKDNSNEYFINVTISFLIYGDVYRKEKKYIRDIEMFVESLGKNFGTNQLLKADYLNDSAIRMKALFYYLNNKSGLDENSYTLLLNKLIEKDKLILDGNLKLYINSLVHRERFRIWQTLLTLLEKINSSNYDMLYDYAQECLVNETQPSIRILVEWLTIKILLFKSNNNILNFDDLFHTLKNFSSKKVGYTSSWLTILTNLAPLLNNDSEKITYLNGLLAVILSQILSSNFHIRTYVEASLLKLSKLLNDPYPKIKTGLNRPEIVQNQSITILSRQIFSIISANITEKGRHANILVNHFYFQFNPIDDYSIETIYYWLPYLSGLIEEELVKKENFLSIVLDKSVFDLTEQDNSLDVSISLKSPHSTLKNCSPGVWKFSALKDDSLYEPNVSIEDLQKKIIPWHVLMPCEDDLDNVSRKKNLSKHGLILVSSLIDKGTNLGGISRTCEIFNVKEFVVGSIRYLDDKLFQNLSVTSEKWLNIKEVPVKYLKTYLLEMKYNGQVLIGLEQTANSVQMNEFNFPSNTVLILGNEKEGIPVDIIQMLDYCVEIPQLGIIRSLNVHVSAALAIWEYTKQHSLK</sequence>
<dbReference type="InterPro" id="IPR001537">
    <property type="entry name" value="SpoU_MeTrfase"/>
</dbReference>
<keyword evidence="3 13" id="KW-0808">Transferase</keyword>
<feature type="domain" description="tRNA/rRNA methyltransferase SpoU type" evidence="12">
    <location>
        <begin position="570"/>
        <end position="711"/>
    </location>
</feature>
<dbReference type="InterPro" id="IPR029028">
    <property type="entry name" value="Alpha/beta_knot_MTases"/>
</dbReference>
<dbReference type="SUPFAM" id="SSF48371">
    <property type="entry name" value="ARM repeat"/>
    <property type="match status" value="1"/>
</dbReference>
<dbReference type="EMBL" id="REGN01004302">
    <property type="protein sequence ID" value="RNA18150.1"/>
    <property type="molecule type" value="Genomic_DNA"/>
</dbReference>
<keyword evidence="4" id="KW-0949">S-adenosyl-L-methionine</keyword>
<dbReference type="Proteomes" id="UP000276133">
    <property type="component" value="Unassembled WGS sequence"/>
</dbReference>
<evidence type="ECO:0000256" key="10">
    <source>
        <dbReference type="ARBA" id="ARBA00093636"/>
    </source>
</evidence>
<dbReference type="Pfam" id="PF00588">
    <property type="entry name" value="SpoU_methylase"/>
    <property type="match status" value="1"/>
</dbReference>
<dbReference type="InterPro" id="IPR029026">
    <property type="entry name" value="tRNA_m1G_MTases_N"/>
</dbReference>
<keyword evidence="5" id="KW-0694">RNA-binding</keyword>
<dbReference type="PANTHER" id="PTHR12029:SF11">
    <property type="entry name" value="METHYLTRANSFERASE TARBP1-RELATED"/>
    <property type="match status" value="1"/>
</dbReference>
<evidence type="ECO:0000256" key="6">
    <source>
        <dbReference type="ARBA" id="ARBA00022990"/>
    </source>
</evidence>
<dbReference type="OrthoDB" id="241340at2759"/>
<dbReference type="InterPro" id="IPR044748">
    <property type="entry name" value="Trm3/TARBP1_C"/>
</dbReference>
<dbReference type="InterPro" id="IPR016024">
    <property type="entry name" value="ARM-type_fold"/>
</dbReference>
<dbReference type="CDD" id="cd18091">
    <property type="entry name" value="SpoU-like_TRM3-like"/>
    <property type="match status" value="1"/>
</dbReference>
<protein>
    <recommendedName>
        <fullName evidence="10">tRNA (guanosine(18)-2'-O)-methyltransferase TARBP1</fullName>
        <ecNumber evidence="9">2.1.1.34</ecNumber>
    </recommendedName>
    <alternativeName>
        <fullName evidence="11">TAR RNA-binding protein 1</fullName>
    </alternativeName>
</protein>
<evidence type="ECO:0000313" key="13">
    <source>
        <dbReference type="EMBL" id="RNA18150.1"/>
    </source>
</evidence>
<evidence type="ECO:0000256" key="5">
    <source>
        <dbReference type="ARBA" id="ARBA00022884"/>
    </source>
</evidence>
<reference evidence="13 14" key="1">
    <citation type="journal article" date="2018" name="Sci. Rep.">
        <title>Genomic signatures of local adaptation to the degree of environmental predictability in rotifers.</title>
        <authorList>
            <person name="Franch-Gras L."/>
            <person name="Hahn C."/>
            <person name="Garcia-Roger E.M."/>
            <person name="Carmona M.J."/>
            <person name="Serra M."/>
            <person name="Gomez A."/>
        </authorList>
    </citation>
    <scope>NUCLEOTIDE SEQUENCE [LARGE SCALE GENOMIC DNA]</scope>
    <source>
        <strain evidence="13">HYR1</strain>
    </source>
</reference>
<evidence type="ECO:0000256" key="9">
    <source>
        <dbReference type="ARBA" id="ARBA00093594"/>
    </source>
</evidence>
<proteinExistence type="inferred from homology"/>
<dbReference type="AlphaFoldDB" id="A0A3M7R3I6"/>
<evidence type="ECO:0000259" key="12">
    <source>
        <dbReference type="Pfam" id="PF00588"/>
    </source>
</evidence>
<dbReference type="EC" id="2.1.1.34" evidence="9"/>
<evidence type="ECO:0000256" key="4">
    <source>
        <dbReference type="ARBA" id="ARBA00022691"/>
    </source>
</evidence>
<evidence type="ECO:0000256" key="1">
    <source>
        <dbReference type="ARBA" id="ARBA00007228"/>
    </source>
</evidence>
<comment type="catalytic activity">
    <reaction evidence="7">
        <text>guanosine(18) in tRNA + S-adenosyl-L-methionine = 2'-O-methylguanosine(18) in tRNA + S-adenosyl-L-homocysteine + H(+)</text>
        <dbReference type="Rhea" id="RHEA:20077"/>
        <dbReference type="Rhea" id="RHEA-COMP:10190"/>
        <dbReference type="Rhea" id="RHEA-COMP:10192"/>
        <dbReference type="ChEBI" id="CHEBI:15378"/>
        <dbReference type="ChEBI" id="CHEBI:57856"/>
        <dbReference type="ChEBI" id="CHEBI:59789"/>
        <dbReference type="ChEBI" id="CHEBI:74269"/>
        <dbReference type="ChEBI" id="CHEBI:74445"/>
        <dbReference type="EC" id="2.1.1.34"/>
    </reaction>
    <physiologicalReaction direction="left-to-right" evidence="7">
        <dbReference type="Rhea" id="RHEA:20078"/>
    </physiologicalReaction>
</comment>